<dbReference type="Pfam" id="PF13614">
    <property type="entry name" value="AAA_31"/>
    <property type="match status" value="1"/>
</dbReference>
<evidence type="ECO:0000313" key="3">
    <source>
        <dbReference type="Proteomes" id="UP000243937"/>
    </source>
</evidence>
<name>A0A1Y0D779_9GAMM</name>
<accession>A0A1Y0D779</accession>
<dbReference type="PANTHER" id="PTHR13696">
    <property type="entry name" value="P-LOOP CONTAINING NUCLEOSIDE TRIPHOSPHATE HYDROLASE"/>
    <property type="match status" value="1"/>
</dbReference>
<protein>
    <submittedName>
        <fullName evidence="2">Cobalamin biosynthesis protein CobQ</fullName>
    </submittedName>
</protein>
<dbReference type="KEGG" id="opf:CBP31_12840"/>
<dbReference type="SUPFAM" id="SSF52540">
    <property type="entry name" value="P-loop containing nucleoside triphosphate hydrolases"/>
    <property type="match status" value="1"/>
</dbReference>
<dbReference type="PANTHER" id="PTHR13696:SF69">
    <property type="entry name" value="PLASMID PARTITIONING PROTEIN-RELATED"/>
    <property type="match status" value="1"/>
</dbReference>
<dbReference type="Proteomes" id="UP000243937">
    <property type="component" value="Chromosome"/>
</dbReference>
<dbReference type="CDD" id="cd02042">
    <property type="entry name" value="ParAB_family"/>
    <property type="match status" value="1"/>
</dbReference>
<evidence type="ECO:0000259" key="1">
    <source>
        <dbReference type="Pfam" id="PF13614"/>
    </source>
</evidence>
<dbReference type="EMBL" id="CP021377">
    <property type="protein sequence ID" value="ART83398.1"/>
    <property type="molecule type" value="Genomic_DNA"/>
</dbReference>
<keyword evidence="3" id="KW-1185">Reference proteome</keyword>
<organism evidence="2 3">
    <name type="scientific">Oceanisphaera profunda</name>
    <dbReference type="NCBI Taxonomy" id="1416627"/>
    <lineage>
        <taxon>Bacteria</taxon>
        <taxon>Pseudomonadati</taxon>
        <taxon>Pseudomonadota</taxon>
        <taxon>Gammaproteobacteria</taxon>
        <taxon>Aeromonadales</taxon>
        <taxon>Aeromonadaceae</taxon>
        <taxon>Oceanisphaera</taxon>
    </lineage>
</organism>
<evidence type="ECO:0000313" key="2">
    <source>
        <dbReference type="EMBL" id="ART83398.1"/>
    </source>
</evidence>
<dbReference type="InterPro" id="IPR025669">
    <property type="entry name" value="AAA_dom"/>
</dbReference>
<dbReference type="InterPro" id="IPR027417">
    <property type="entry name" value="P-loop_NTPase"/>
</dbReference>
<dbReference type="InterPro" id="IPR050678">
    <property type="entry name" value="DNA_Partitioning_ATPase"/>
</dbReference>
<dbReference type="Gene3D" id="3.40.50.300">
    <property type="entry name" value="P-loop containing nucleotide triphosphate hydrolases"/>
    <property type="match status" value="1"/>
</dbReference>
<reference evidence="2 3" key="1">
    <citation type="journal article" date="2014" name="Int. J. Syst. Evol. Microbiol.">
        <title>Oceanisphaera profunda sp. nov., a marine bacterium isolated from deep-sea sediment, and emended description of the genus Oceanisphaera.</title>
        <authorList>
            <person name="Xu Z."/>
            <person name="Zhang X.Y."/>
            <person name="Su H.N."/>
            <person name="Yu Z.C."/>
            <person name="Liu C."/>
            <person name="Li H."/>
            <person name="Chen X.L."/>
            <person name="Song X.Y."/>
            <person name="Xie B.B."/>
            <person name="Qin Q.L."/>
            <person name="Zhou B.C."/>
            <person name="Shi M."/>
            <person name="Huang Y."/>
            <person name="Zhang Y.Z."/>
        </authorList>
    </citation>
    <scope>NUCLEOTIDE SEQUENCE [LARGE SCALE GENOMIC DNA]</scope>
    <source>
        <strain evidence="2 3">SM1222</strain>
    </source>
</reference>
<sequence length="261" mass="29226">MIVWTVANQKGGVGKTTSVVALAGLLAQRNKRVLLIDTDPHGSLTSYFNYEMDSLPYSLFDLFQAPRPTRELFSKVALVTRFDGLTLLPASISLATLERTSSTREGMGLVLKRLLVEIKDDFDVVIIDCPPVLGVMMVNALAACDRIVVPVQTEFLALKGLERMVSTFKLMHRAKKEGFKYTVVPTMFDQRTKASVHSLESLQQDYEGNLWPSCIPVDTKFRDASLRHEPPSYYVKGSRGVFAYQGLLRYLWQLDGVETAL</sequence>
<feature type="domain" description="AAA" evidence="1">
    <location>
        <begin position="4"/>
        <end position="177"/>
    </location>
</feature>
<gene>
    <name evidence="2" type="ORF">CBP31_12840</name>
</gene>
<dbReference type="AlphaFoldDB" id="A0A1Y0D779"/>
<proteinExistence type="predicted"/>
<dbReference type="RefSeq" id="WP_087037909.1">
    <property type="nucleotide sequence ID" value="NZ_CP021377.1"/>
</dbReference>
<dbReference type="OrthoDB" id="9815116at2"/>